<dbReference type="Pfam" id="PF20400">
    <property type="entry name" value="BAR_4"/>
    <property type="match status" value="1"/>
</dbReference>
<feature type="compositionally biased region" description="Polar residues" evidence="3">
    <location>
        <begin position="50"/>
        <end position="66"/>
    </location>
</feature>
<name>A0A3N4L0G6_9PEZI</name>
<organism evidence="5 6">
    <name type="scientific">Morchella conica CCBAS932</name>
    <dbReference type="NCBI Taxonomy" id="1392247"/>
    <lineage>
        <taxon>Eukaryota</taxon>
        <taxon>Fungi</taxon>
        <taxon>Dikarya</taxon>
        <taxon>Ascomycota</taxon>
        <taxon>Pezizomycotina</taxon>
        <taxon>Pezizomycetes</taxon>
        <taxon>Pezizales</taxon>
        <taxon>Morchellaceae</taxon>
        <taxon>Morchella</taxon>
    </lineage>
</organism>
<dbReference type="PROSITE" id="PS50003">
    <property type="entry name" value="PH_DOMAIN"/>
    <property type="match status" value="1"/>
</dbReference>
<evidence type="ECO:0000313" key="6">
    <source>
        <dbReference type="Proteomes" id="UP000277580"/>
    </source>
</evidence>
<dbReference type="Proteomes" id="UP000277580">
    <property type="component" value="Unassembled WGS sequence"/>
</dbReference>
<feature type="compositionally biased region" description="Polar residues" evidence="3">
    <location>
        <begin position="634"/>
        <end position="643"/>
    </location>
</feature>
<dbReference type="CDD" id="cd13311">
    <property type="entry name" value="PH_Slm1"/>
    <property type="match status" value="1"/>
</dbReference>
<dbReference type="EMBL" id="ML119114">
    <property type="protein sequence ID" value="RPB15218.1"/>
    <property type="molecule type" value="Genomic_DNA"/>
</dbReference>
<dbReference type="InterPro" id="IPR046868">
    <property type="entry name" value="BAR_4"/>
</dbReference>
<evidence type="ECO:0000313" key="5">
    <source>
        <dbReference type="EMBL" id="RPB15218.1"/>
    </source>
</evidence>
<reference evidence="5 6" key="1">
    <citation type="journal article" date="2018" name="Nat. Ecol. Evol.">
        <title>Pezizomycetes genomes reveal the molecular basis of ectomycorrhizal truffle lifestyle.</title>
        <authorList>
            <person name="Murat C."/>
            <person name="Payen T."/>
            <person name="Noel B."/>
            <person name="Kuo A."/>
            <person name="Morin E."/>
            <person name="Chen J."/>
            <person name="Kohler A."/>
            <person name="Krizsan K."/>
            <person name="Balestrini R."/>
            <person name="Da Silva C."/>
            <person name="Montanini B."/>
            <person name="Hainaut M."/>
            <person name="Levati E."/>
            <person name="Barry K.W."/>
            <person name="Belfiori B."/>
            <person name="Cichocki N."/>
            <person name="Clum A."/>
            <person name="Dockter R.B."/>
            <person name="Fauchery L."/>
            <person name="Guy J."/>
            <person name="Iotti M."/>
            <person name="Le Tacon F."/>
            <person name="Lindquist E.A."/>
            <person name="Lipzen A."/>
            <person name="Malagnac F."/>
            <person name="Mello A."/>
            <person name="Molinier V."/>
            <person name="Miyauchi S."/>
            <person name="Poulain J."/>
            <person name="Riccioni C."/>
            <person name="Rubini A."/>
            <person name="Sitrit Y."/>
            <person name="Splivallo R."/>
            <person name="Traeger S."/>
            <person name="Wang M."/>
            <person name="Zifcakova L."/>
            <person name="Wipf D."/>
            <person name="Zambonelli A."/>
            <person name="Paolocci F."/>
            <person name="Nowrousian M."/>
            <person name="Ottonello S."/>
            <person name="Baldrian P."/>
            <person name="Spatafora J.W."/>
            <person name="Henrissat B."/>
            <person name="Nagy L.G."/>
            <person name="Aury J.M."/>
            <person name="Wincker P."/>
            <person name="Grigoriev I.V."/>
            <person name="Bonfante P."/>
            <person name="Martin F.M."/>
        </authorList>
    </citation>
    <scope>NUCLEOTIDE SEQUENCE [LARGE SCALE GENOMIC DNA]</scope>
    <source>
        <strain evidence="5 6">CCBAS932</strain>
    </source>
</reference>
<dbReference type="Gene3D" id="1.20.1270.60">
    <property type="entry name" value="Arfaptin homology (AH) domain/BAR domain"/>
    <property type="match status" value="1"/>
</dbReference>
<protein>
    <recommendedName>
        <fullName evidence="4">PH domain-containing protein</fullName>
    </recommendedName>
</protein>
<dbReference type="PANTHER" id="PTHR31941">
    <property type="entry name" value="CYTOSKELETAL SIGNALING PROTEIN SLM1"/>
    <property type="match status" value="1"/>
</dbReference>
<dbReference type="AlphaFoldDB" id="A0A3N4L0G6"/>
<dbReference type="InterPro" id="IPR027267">
    <property type="entry name" value="AH/BAR_dom_sf"/>
</dbReference>
<keyword evidence="6" id="KW-1185">Reference proteome</keyword>
<dbReference type="Gene3D" id="2.30.29.30">
    <property type="entry name" value="Pleckstrin-homology domain (PH domain)/Phosphotyrosine-binding domain (PTB)"/>
    <property type="match status" value="1"/>
</dbReference>
<feature type="region of interest" description="Disordered" evidence="3">
    <location>
        <begin position="594"/>
        <end position="737"/>
    </location>
</feature>
<gene>
    <name evidence="5" type="ORF">P167DRAFT_483054</name>
</gene>
<accession>A0A3N4L0G6</accession>
<dbReference type="InterPro" id="IPR001849">
    <property type="entry name" value="PH_domain"/>
</dbReference>
<feature type="domain" description="PH" evidence="4">
    <location>
        <begin position="328"/>
        <end position="433"/>
    </location>
</feature>
<evidence type="ECO:0000256" key="2">
    <source>
        <dbReference type="SAM" id="Coils"/>
    </source>
</evidence>
<dbReference type="SMART" id="SM00233">
    <property type="entry name" value="PH"/>
    <property type="match status" value="1"/>
</dbReference>
<dbReference type="FunCoup" id="A0A3N4L0G6">
    <property type="interactions" value="119"/>
</dbReference>
<dbReference type="InterPro" id="IPR046869">
    <property type="entry name" value="SLM1/RGC1-like_PH"/>
</dbReference>
<keyword evidence="2" id="KW-0175">Coiled coil</keyword>
<sequence length="737" mass="81172">MASTSAINPAEGVGIHANDEYQQSTLRKNSVNSSGSKKPRSGSVGEPESRNSVFYTPIPTQTNPTETLSNRFSAWRKVLKDFINYFREVQASYENRAKGVTKISQTLNTTIQPSDFIKSGGILETNNVLREFQKDLYVSNDNATKTLASIINNLNSLRTDLNFKIKEIKALSPDFKNNVDKEKENTRKEIIKLTEALTALDSNPQNASGKTDPYLVKLGLQRQLKRQIDEENYLHKAYINIETSGRELERIIVVEIQKSFETYIKLIKLEGEGQDDFAQRLTTSTLQLPADHEWSAFVERDSGIGGSSVPLRTVNDIEYPGHQHPAALEVRSGLMERKSKYLKSYTPGWFVLSSTHLHEFKVSDRTSDPDPVMSLYLPEASLGKHSEPGATSHKFILKARQTGVLHMGHNWVFRAESHEAMLAWYADIKRLTEVSGAERNAFVTGVVHGRHESIDTTNPEETSDDIGLDNDEADEIPYSTDASALAIPAVQENKRPEGGRFPSDLNVNRGAASLTGESDRSIIGAAGALSGSYGEQPLGRPRSGSQSSTWSYDEKHPVHNTMDEEADEFLPVGAEIPPAVERRMSVRHDYTDHEALAKSQSSANRRRGPPSRKPTASYGIDPTTGLPDTGMGGPSSSLSNIDWSNVIAANENKPSSPTFQRRPPSRKPTASYGIDPVTGIHEYPVEHGHHSGAVVGAPSISENAPTRALEGRPSSPRMESQSTISGLHFPGEYPKNT</sequence>
<feature type="region of interest" description="Disordered" evidence="3">
    <location>
        <begin position="1"/>
        <end position="66"/>
    </location>
</feature>
<dbReference type="Pfam" id="PF20399">
    <property type="entry name" value="PH_20"/>
    <property type="match status" value="1"/>
</dbReference>
<keyword evidence="1" id="KW-0597">Phosphoprotein</keyword>
<feature type="region of interest" description="Disordered" evidence="3">
    <location>
        <begin position="530"/>
        <end position="554"/>
    </location>
</feature>
<dbReference type="PANTHER" id="PTHR31941:SF16">
    <property type="entry name" value="PHOSPHATIDYLINOSITOL 4,5-BISPHOSPHATE-BINDING PROTEIN SLM1-RELATED"/>
    <property type="match status" value="1"/>
</dbReference>
<proteinExistence type="predicted"/>
<evidence type="ECO:0000256" key="3">
    <source>
        <dbReference type="SAM" id="MobiDB-lite"/>
    </source>
</evidence>
<feature type="coiled-coil region" evidence="2">
    <location>
        <begin position="140"/>
        <end position="203"/>
    </location>
</feature>
<dbReference type="InParanoid" id="A0A3N4L0G6"/>
<dbReference type="InterPro" id="IPR011993">
    <property type="entry name" value="PH-like_dom_sf"/>
</dbReference>
<dbReference type="STRING" id="1392247.A0A3N4L0G6"/>
<feature type="compositionally biased region" description="Polar residues" evidence="3">
    <location>
        <begin position="20"/>
        <end position="36"/>
    </location>
</feature>
<dbReference type="SUPFAM" id="SSF50729">
    <property type="entry name" value="PH domain-like"/>
    <property type="match status" value="1"/>
</dbReference>
<dbReference type="InterPro" id="IPR043453">
    <property type="entry name" value="Slm1_PH"/>
</dbReference>
<dbReference type="OrthoDB" id="5598057at2759"/>
<evidence type="ECO:0000259" key="4">
    <source>
        <dbReference type="PROSITE" id="PS50003"/>
    </source>
</evidence>
<evidence type="ECO:0000256" key="1">
    <source>
        <dbReference type="ARBA" id="ARBA00022553"/>
    </source>
</evidence>